<dbReference type="SUPFAM" id="SSF53850">
    <property type="entry name" value="Periplasmic binding protein-like II"/>
    <property type="match status" value="1"/>
</dbReference>
<dbReference type="AlphaFoldDB" id="A0A2N8L2Q7"/>
<evidence type="ECO:0000313" key="6">
    <source>
        <dbReference type="EMBL" id="PND39988.1"/>
    </source>
</evidence>
<evidence type="ECO:0000313" key="7">
    <source>
        <dbReference type="Proteomes" id="UP000235916"/>
    </source>
</evidence>
<evidence type="ECO:0000256" key="4">
    <source>
        <dbReference type="ARBA" id="ARBA00023163"/>
    </source>
</evidence>
<dbReference type="InterPro" id="IPR036390">
    <property type="entry name" value="WH_DNA-bd_sf"/>
</dbReference>
<protein>
    <submittedName>
        <fullName evidence="6">LysR family transcriptional regulator</fullName>
    </submittedName>
</protein>
<dbReference type="Pfam" id="PF03466">
    <property type="entry name" value="LysR_substrate"/>
    <property type="match status" value="1"/>
</dbReference>
<comment type="similarity">
    <text evidence="1">Belongs to the LysR transcriptional regulatory family.</text>
</comment>
<dbReference type="Gene3D" id="1.10.10.10">
    <property type="entry name" value="Winged helix-like DNA-binding domain superfamily/Winged helix DNA-binding domain"/>
    <property type="match status" value="1"/>
</dbReference>
<dbReference type="Proteomes" id="UP000235916">
    <property type="component" value="Unassembled WGS sequence"/>
</dbReference>
<feature type="domain" description="HTH lysR-type" evidence="5">
    <location>
        <begin position="3"/>
        <end position="60"/>
    </location>
</feature>
<keyword evidence="7" id="KW-1185">Reference proteome</keyword>
<dbReference type="PANTHER" id="PTHR30537">
    <property type="entry name" value="HTH-TYPE TRANSCRIPTIONAL REGULATOR"/>
    <property type="match status" value="1"/>
</dbReference>
<dbReference type="InterPro" id="IPR005119">
    <property type="entry name" value="LysR_subst-bd"/>
</dbReference>
<evidence type="ECO:0000256" key="3">
    <source>
        <dbReference type="ARBA" id="ARBA00023125"/>
    </source>
</evidence>
<dbReference type="GO" id="GO:0006351">
    <property type="term" value="P:DNA-templated transcription"/>
    <property type="evidence" value="ECO:0007669"/>
    <property type="project" value="TreeGrafter"/>
</dbReference>
<keyword evidence="3" id="KW-0238">DNA-binding</keyword>
<dbReference type="InterPro" id="IPR000847">
    <property type="entry name" value="LysR_HTH_N"/>
</dbReference>
<dbReference type="EMBL" id="POSP01000001">
    <property type="protein sequence ID" value="PND39988.1"/>
    <property type="molecule type" value="Genomic_DNA"/>
</dbReference>
<dbReference type="InterPro" id="IPR036388">
    <property type="entry name" value="WH-like_DNA-bd_sf"/>
</dbReference>
<proteinExistence type="inferred from homology"/>
<organism evidence="6 7">
    <name type="scientific">Kinneretia aquatilis</name>
    <dbReference type="NCBI Taxonomy" id="2070761"/>
    <lineage>
        <taxon>Bacteria</taxon>
        <taxon>Pseudomonadati</taxon>
        <taxon>Pseudomonadota</taxon>
        <taxon>Betaproteobacteria</taxon>
        <taxon>Burkholderiales</taxon>
        <taxon>Sphaerotilaceae</taxon>
        <taxon>Roseateles</taxon>
    </lineage>
</organism>
<dbReference type="Pfam" id="PF00126">
    <property type="entry name" value="HTH_1"/>
    <property type="match status" value="1"/>
</dbReference>
<dbReference type="RefSeq" id="WP_102766122.1">
    <property type="nucleotide sequence ID" value="NZ_POSP01000001.1"/>
</dbReference>
<gene>
    <name evidence="6" type="ORF">C1O66_00880</name>
</gene>
<dbReference type="InterPro" id="IPR058163">
    <property type="entry name" value="LysR-type_TF_proteobact-type"/>
</dbReference>
<evidence type="ECO:0000256" key="2">
    <source>
        <dbReference type="ARBA" id="ARBA00023015"/>
    </source>
</evidence>
<dbReference type="GO" id="GO:0043565">
    <property type="term" value="F:sequence-specific DNA binding"/>
    <property type="evidence" value="ECO:0007669"/>
    <property type="project" value="TreeGrafter"/>
</dbReference>
<name>A0A2N8L2Q7_9BURK</name>
<keyword evidence="4" id="KW-0804">Transcription</keyword>
<reference evidence="6 7" key="1">
    <citation type="submission" date="2018-01" db="EMBL/GenBank/DDBJ databases">
        <title>Draft genome sequence of Paucibacter aquatile CR182 isolated from freshwater of the Nakdong River.</title>
        <authorList>
            <person name="Choi A."/>
            <person name="Chung E.J."/>
        </authorList>
    </citation>
    <scope>NUCLEOTIDE SEQUENCE [LARGE SCALE GENOMIC DNA]</scope>
    <source>
        <strain evidence="6 7">CR182</strain>
    </source>
</reference>
<dbReference type="GO" id="GO:0003700">
    <property type="term" value="F:DNA-binding transcription factor activity"/>
    <property type="evidence" value="ECO:0007669"/>
    <property type="project" value="InterPro"/>
</dbReference>
<dbReference type="FunFam" id="1.10.10.10:FF:000001">
    <property type="entry name" value="LysR family transcriptional regulator"/>
    <property type="match status" value="1"/>
</dbReference>
<evidence type="ECO:0000259" key="5">
    <source>
        <dbReference type="PROSITE" id="PS50931"/>
    </source>
</evidence>
<keyword evidence="2" id="KW-0805">Transcription regulation</keyword>
<dbReference type="SUPFAM" id="SSF46785">
    <property type="entry name" value="Winged helix' DNA-binding domain"/>
    <property type="match status" value="1"/>
</dbReference>
<dbReference type="Gene3D" id="3.40.190.290">
    <property type="match status" value="1"/>
</dbReference>
<dbReference type="PANTHER" id="PTHR30537:SF3">
    <property type="entry name" value="TRANSCRIPTIONAL REGULATORY PROTEIN"/>
    <property type="match status" value="1"/>
</dbReference>
<sequence length="291" mass="32378">MALDWSHVQIFLALAEAGSLNRAAPQLGLSQPTLGRQLVALEESLGQALFERHSRGLSLTEAGQALLPAARRMREGAQELALALAARDQSLAGTVRLTASDTVSTYFLPPVLHALRQRYPEVQIELVVSNEQEDLQQRSADIALRMVRPEQEMLVARKLSEWPVGVFAHRDYIARRGLPQMANVLEHDWLGYDRSDRMLRGFAAAGMPVPVSFFGLRCDNQVVVWEAMRAGMGLAVSAVALGERDPALQQVLHELPIEPLPLWLTAHRELRDTPRLRVIYDALAQAFARPF</sequence>
<dbReference type="PRINTS" id="PR00039">
    <property type="entry name" value="HTHLYSR"/>
</dbReference>
<dbReference type="OrthoDB" id="9072091at2"/>
<evidence type="ECO:0000256" key="1">
    <source>
        <dbReference type="ARBA" id="ARBA00009437"/>
    </source>
</evidence>
<dbReference type="PROSITE" id="PS50931">
    <property type="entry name" value="HTH_LYSR"/>
    <property type="match status" value="1"/>
</dbReference>
<accession>A0A2N8L2Q7</accession>
<comment type="caution">
    <text evidence="6">The sequence shown here is derived from an EMBL/GenBank/DDBJ whole genome shotgun (WGS) entry which is preliminary data.</text>
</comment>